<evidence type="ECO:0000313" key="2">
    <source>
        <dbReference type="Proteomes" id="UP000318801"/>
    </source>
</evidence>
<dbReference type="RefSeq" id="WP_141148233.1">
    <property type="nucleotide sequence ID" value="NZ_VHLG01000003.1"/>
</dbReference>
<name>A0A506UAS0_9HYPH</name>
<organism evidence="1 2">
    <name type="scientific">Martelella alba</name>
    <dbReference type="NCBI Taxonomy" id="2590451"/>
    <lineage>
        <taxon>Bacteria</taxon>
        <taxon>Pseudomonadati</taxon>
        <taxon>Pseudomonadota</taxon>
        <taxon>Alphaproteobacteria</taxon>
        <taxon>Hyphomicrobiales</taxon>
        <taxon>Aurantimonadaceae</taxon>
        <taxon>Martelella</taxon>
    </lineage>
</organism>
<dbReference type="AlphaFoldDB" id="A0A506UAS0"/>
<dbReference type="OrthoDB" id="9912756at2"/>
<accession>A0A506UAS0</accession>
<evidence type="ECO:0000313" key="1">
    <source>
        <dbReference type="EMBL" id="TPW31463.1"/>
    </source>
</evidence>
<protein>
    <submittedName>
        <fullName evidence="1">Carbon storage regulator</fullName>
    </submittedName>
</protein>
<keyword evidence="2" id="KW-1185">Reference proteome</keyword>
<sequence length="55" mass="5957">MALKIDLRIGETLQVGEARLKLVRKAGRVATLVIDAPREVIITSNDQNGAATEKL</sequence>
<reference evidence="1 2" key="1">
    <citation type="submission" date="2019-06" db="EMBL/GenBank/DDBJ databases">
        <authorList>
            <person name="Li M."/>
        </authorList>
    </citation>
    <scope>NUCLEOTIDE SEQUENCE [LARGE SCALE GENOMIC DNA]</scope>
    <source>
        <strain evidence="1 2">BGMRC2036</strain>
    </source>
</reference>
<dbReference type="EMBL" id="VHLG01000003">
    <property type="protein sequence ID" value="TPW31463.1"/>
    <property type="molecule type" value="Genomic_DNA"/>
</dbReference>
<proteinExistence type="predicted"/>
<comment type="caution">
    <text evidence="1">The sequence shown here is derived from an EMBL/GenBank/DDBJ whole genome shotgun (WGS) entry which is preliminary data.</text>
</comment>
<dbReference type="Proteomes" id="UP000318801">
    <property type="component" value="Unassembled WGS sequence"/>
</dbReference>
<gene>
    <name evidence="1" type="ORF">FJU08_06800</name>
</gene>